<reference evidence="2 3" key="2">
    <citation type="submission" date="2018-11" db="EMBL/GenBank/DDBJ databases">
        <authorList>
            <consortium name="Pathogen Informatics"/>
        </authorList>
    </citation>
    <scope>NUCLEOTIDE SEQUENCE [LARGE SCALE GENOMIC DNA]</scope>
    <source>
        <strain evidence="2 3">NST_G2</strain>
    </source>
</reference>
<dbReference type="GO" id="GO:0005576">
    <property type="term" value="C:extracellular region"/>
    <property type="evidence" value="ECO:0007669"/>
    <property type="project" value="GOC"/>
</dbReference>
<organism evidence="4">
    <name type="scientific">Schistocephalus solidus</name>
    <name type="common">Tapeworm</name>
    <dbReference type="NCBI Taxonomy" id="70667"/>
    <lineage>
        <taxon>Eukaryota</taxon>
        <taxon>Metazoa</taxon>
        <taxon>Spiralia</taxon>
        <taxon>Lophotrochozoa</taxon>
        <taxon>Platyhelminthes</taxon>
        <taxon>Cestoda</taxon>
        <taxon>Eucestoda</taxon>
        <taxon>Diphyllobothriidea</taxon>
        <taxon>Diphyllobothriidae</taxon>
        <taxon>Schistocephalus</taxon>
    </lineage>
</organism>
<keyword evidence="3" id="KW-1185">Reference proteome</keyword>
<feature type="region of interest" description="Disordered" evidence="1">
    <location>
        <begin position="574"/>
        <end position="595"/>
    </location>
</feature>
<dbReference type="Proteomes" id="UP000275846">
    <property type="component" value="Unassembled WGS sequence"/>
</dbReference>
<feature type="region of interest" description="Disordered" evidence="1">
    <location>
        <begin position="74"/>
        <end position="115"/>
    </location>
</feature>
<dbReference type="InterPro" id="IPR026173">
    <property type="entry name" value="SPAG17"/>
</dbReference>
<name>A0A183SQP6_SCHSO</name>
<dbReference type="PANTHER" id="PTHR21963">
    <property type="entry name" value="PF6"/>
    <property type="match status" value="1"/>
</dbReference>
<dbReference type="GO" id="GO:1990716">
    <property type="term" value="C:axonemal central apparatus"/>
    <property type="evidence" value="ECO:0007669"/>
    <property type="project" value="TreeGrafter"/>
</dbReference>
<feature type="compositionally biased region" description="Basic and acidic residues" evidence="1">
    <location>
        <begin position="95"/>
        <end position="105"/>
    </location>
</feature>
<proteinExistence type="predicted"/>
<gene>
    <name evidence="2" type="ORF">SSLN_LOCUS6544</name>
</gene>
<evidence type="ECO:0000313" key="2">
    <source>
        <dbReference type="EMBL" id="VDL92929.1"/>
    </source>
</evidence>
<protein>
    <submittedName>
        <fullName evidence="4">Sperm-associated antigen 17</fullName>
    </submittedName>
</protein>
<sequence length="752" mass="84948">MDKVDLTLYDGLIKEELENETWKISLTILAPHQAYEEDLVVGFSKAVLLGNKKSIVSISLETLLNEPTKVVTVRQKKSKRPTSVKAEVEPPSAKEPSRMRKHGAEVDVDDETDDERSNGITQHILLTGFYDPNIIENLISIGVSVHNIIKISVDDEMALKHLVQRKLKEEASLLPVEQVPEAEKIAEYQRTEKQQALNRFWEELEEQLDGQFASGRLRDVVALNYSVRTQILPDTLSDEQAVVDCGKMLYNELVPIIYDLVDFRRQWQNYLAHIKLLAIPRLPESQRRNCTGPAYPADVKRRSHSTVSKARSSIAEEECVEMSTYKGILENYALENIQPELILHAVLEQVVESESGREKVVKKAPSIPEKAVEHISVTVKSLLFEDQQLQVHLEREFLKREEKARLPSPPINAADKLSLRLGSSEDAKITRKSILGLMEATLQTKGCTILAKSENSASDLLDVRTKWRLARNQQLMYFATRQGICDEDLSETLNQLYMESIDLALTSNQGSETPERNHLNSPVLQEKTVELPCRTNPFDDPYIPIPLLAEALLLEEESIIQKIQQEQIDSRIDEVTEPSEFSSSESLGHSARRSRSDMHAPAPAFLLLFIIIITSTSTTTTTTASIQINIASKVFSSIRRGSKSRSSSRKSSAVRFSCEPVNLRSQNNNDDAHSIVDENQRTPLVELLVNQEGLLDPQGTSEGREKESLFHMESFQIKELIKGAQKRDLSNWCLRERLTKDQFTQVINKVLG</sequence>
<dbReference type="GO" id="GO:0003351">
    <property type="term" value="P:epithelial cilium movement involved in extracellular fluid movement"/>
    <property type="evidence" value="ECO:0007669"/>
    <property type="project" value="TreeGrafter"/>
</dbReference>
<dbReference type="AlphaFoldDB" id="A0A183SQP6"/>
<evidence type="ECO:0000313" key="4">
    <source>
        <dbReference type="WBParaSite" id="SSLN_0000675001-mRNA-1"/>
    </source>
</evidence>
<dbReference type="PANTHER" id="PTHR21963:SF1">
    <property type="entry name" value="SPERM-ASSOCIATED ANTIGEN 17"/>
    <property type="match status" value="1"/>
</dbReference>
<dbReference type="OrthoDB" id="10257153at2759"/>
<reference evidence="4" key="1">
    <citation type="submission" date="2016-06" db="UniProtKB">
        <authorList>
            <consortium name="WormBaseParasite"/>
        </authorList>
    </citation>
    <scope>IDENTIFICATION</scope>
</reference>
<dbReference type="STRING" id="70667.A0A183SQP6"/>
<feature type="compositionally biased region" description="Low complexity" evidence="1">
    <location>
        <begin position="578"/>
        <end position="589"/>
    </location>
</feature>
<dbReference type="EMBL" id="UYSU01033736">
    <property type="protein sequence ID" value="VDL92929.1"/>
    <property type="molecule type" value="Genomic_DNA"/>
</dbReference>
<evidence type="ECO:0000256" key="1">
    <source>
        <dbReference type="SAM" id="MobiDB-lite"/>
    </source>
</evidence>
<dbReference type="WBParaSite" id="SSLN_0000675001-mRNA-1">
    <property type="protein sequence ID" value="SSLN_0000675001-mRNA-1"/>
    <property type="gene ID" value="SSLN_0000675001"/>
</dbReference>
<dbReference type="GO" id="GO:1904158">
    <property type="term" value="P:axonemal central apparatus assembly"/>
    <property type="evidence" value="ECO:0007669"/>
    <property type="project" value="TreeGrafter"/>
</dbReference>
<evidence type="ECO:0000313" key="3">
    <source>
        <dbReference type="Proteomes" id="UP000275846"/>
    </source>
</evidence>
<accession>A0A183SQP6</accession>